<organism evidence="3 4">
    <name type="scientific">Amycolatopsis vastitatis</name>
    <dbReference type="NCBI Taxonomy" id="1905142"/>
    <lineage>
        <taxon>Bacteria</taxon>
        <taxon>Bacillati</taxon>
        <taxon>Actinomycetota</taxon>
        <taxon>Actinomycetes</taxon>
        <taxon>Pseudonocardiales</taxon>
        <taxon>Pseudonocardiaceae</taxon>
        <taxon>Amycolatopsis</taxon>
    </lineage>
</organism>
<dbReference type="GO" id="GO:0008270">
    <property type="term" value="F:zinc ion binding"/>
    <property type="evidence" value="ECO:0007669"/>
    <property type="project" value="InterPro"/>
</dbReference>
<sequence length="449" mass="49120">MATEVRPSVTDVPAAGRFPGPDELDRQLVALAEAYPDQVHRQRIGTSRLGDPITMLSVGQGERNALVFAGPHPNEPIGFLTVAHLVRLLCEVPELRYGYTWHCIGCIDPDGARLNEGWYAGPFTRRNYARHFYRPPMAEQPEWTFPALDPGAYFDRVLPETQALMRAIDLVRPDMMCSLHNREFGGMYYYVTADGPGLADALAALPVGRGVPLHMGGPEIPGARRIRPGVFHVPAHDVVRDVVDGKQAGHEARFGTSSLHYAQQHGTFSLVVEVPMWSDDRSCNQDACGRTTTEIMTEAADDLATVSGIIGEHIDHVERQLWVPRSPFATSSADLRTTTDGLAAALRGHADTTQDVQASIADLFELRQTVHMLRLRVAGTALRLLDGELAVGNHSRPVRTAHRGLLAVFDEWADTADENGVETLVPLEKAAGLQVDAILTAAEAVRDSR</sequence>
<protein>
    <recommendedName>
        <fullName evidence="2">Peptidase M14 domain-containing protein</fullName>
    </recommendedName>
</protein>
<accession>A0A229SLA0</accession>
<dbReference type="GO" id="GO:0006508">
    <property type="term" value="P:proteolysis"/>
    <property type="evidence" value="ECO:0007669"/>
    <property type="project" value="InterPro"/>
</dbReference>
<name>A0A229SLA0_9PSEU</name>
<dbReference type="Proteomes" id="UP000215199">
    <property type="component" value="Unassembled WGS sequence"/>
</dbReference>
<dbReference type="AlphaFoldDB" id="A0A229SLA0"/>
<dbReference type="SUPFAM" id="SSF53187">
    <property type="entry name" value="Zn-dependent exopeptidases"/>
    <property type="match status" value="1"/>
</dbReference>
<comment type="caution">
    <text evidence="3">The sequence shown here is derived from an EMBL/GenBank/DDBJ whole genome shotgun (WGS) entry which is preliminary data.</text>
</comment>
<dbReference type="EMBL" id="NMUL01000074">
    <property type="protein sequence ID" value="OXM59757.1"/>
    <property type="molecule type" value="Genomic_DNA"/>
</dbReference>
<evidence type="ECO:0000256" key="1">
    <source>
        <dbReference type="SAM" id="MobiDB-lite"/>
    </source>
</evidence>
<dbReference type="Gene3D" id="3.40.630.10">
    <property type="entry name" value="Zn peptidases"/>
    <property type="match status" value="1"/>
</dbReference>
<dbReference type="GO" id="GO:0004181">
    <property type="term" value="F:metallocarboxypeptidase activity"/>
    <property type="evidence" value="ECO:0007669"/>
    <property type="project" value="InterPro"/>
</dbReference>
<feature type="domain" description="Peptidase M14" evidence="2">
    <location>
        <begin position="28"/>
        <end position="131"/>
    </location>
</feature>
<reference evidence="4" key="1">
    <citation type="submission" date="2017-07" db="EMBL/GenBank/DDBJ databases">
        <title>Comparative genome mining reveals phylogenetic distribution patterns of secondary metabolites in Amycolatopsis.</title>
        <authorList>
            <person name="Adamek M."/>
            <person name="Alanjary M."/>
            <person name="Sales-Ortells H."/>
            <person name="Goodfellow M."/>
            <person name="Bull A.T."/>
            <person name="Kalinowski J."/>
            <person name="Ziemert N."/>
        </authorList>
    </citation>
    <scope>NUCLEOTIDE SEQUENCE [LARGE SCALE GENOMIC DNA]</scope>
    <source>
        <strain evidence="4">H5</strain>
    </source>
</reference>
<proteinExistence type="predicted"/>
<gene>
    <name evidence="3" type="ORF">CF165_45980</name>
</gene>
<dbReference type="InterPro" id="IPR000834">
    <property type="entry name" value="Peptidase_M14"/>
</dbReference>
<keyword evidence="4" id="KW-1185">Reference proteome</keyword>
<dbReference type="Pfam" id="PF00246">
    <property type="entry name" value="Peptidase_M14"/>
    <property type="match status" value="1"/>
</dbReference>
<evidence type="ECO:0000313" key="3">
    <source>
        <dbReference type="EMBL" id="OXM59757.1"/>
    </source>
</evidence>
<evidence type="ECO:0000313" key="4">
    <source>
        <dbReference type="Proteomes" id="UP000215199"/>
    </source>
</evidence>
<feature type="region of interest" description="Disordered" evidence="1">
    <location>
        <begin position="1"/>
        <end position="21"/>
    </location>
</feature>
<evidence type="ECO:0000259" key="2">
    <source>
        <dbReference type="Pfam" id="PF00246"/>
    </source>
</evidence>